<name>A0AAW1QA10_9CHLO</name>
<comment type="similarity">
    <text evidence="1">Belongs to the protein kinase superfamily. ADCK protein kinase family.</text>
</comment>
<protein>
    <recommendedName>
        <fullName evidence="2">ABC1 atypical kinase-like domain-containing protein</fullName>
    </recommendedName>
</protein>
<dbReference type="EMBL" id="JALJOR010000005">
    <property type="protein sequence ID" value="KAK9817109.1"/>
    <property type="molecule type" value="Genomic_DNA"/>
</dbReference>
<comment type="caution">
    <text evidence="3">The sequence shown here is derived from an EMBL/GenBank/DDBJ whole genome shotgun (WGS) entry which is preliminary data.</text>
</comment>
<dbReference type="CDD" id="cd13971">
    <property type="entry name" value="ADCK2-like"/>
    <property type="match status" value="1"/>
</dbReference>
<evidence type="ECO:0000259" key="2">
    <source>
        <dbReference type="Pfam" id="PF03109"/>
    </source>
</evidence>
<evidence type="ECO:0000313" key="3">
    <source>
        <dbReference type="EMBL" id="KAK9817109.1"/>
    </source>
</evidence>
<dbReference type="InterPro" id="IPR011009">
    <property type="entry name" value="Kinase-like_dom_sf"/>
</dbReference>
<reference evidence="3 4" key="1">
    <citation type="journal article" date="2024" name="Nat. Commun.">
        <title>Phylogenomics reveals the evolutionary origins of lichenization in chlorophyte algae.</title>
        <authorList>
            <person name="Puginier C."/>
            <person name="Libourel C."/>
            <person name="Otte J."/>
            <person name="Skaloud P."/>
            <person name="Haon M."/>
            <person name="Grisel S."/>
            <person name="Petersen M."/>
            <person name="Berrin J.G."/>
            <person name="Delaux P.M."/>
            <person name="Dal Grande F."/>
            <person name="Keller J."/>
        </authorList>
    </citation>
    <scope>NUCLEOTIDE SEQUENCE [LARGE SCALE GENOMIC DNA]</scope>
    <source>
        <strain evidence="3 4">SAG 2043</strain>
    </source>
</reference>
<dbReference type="AlphaFoldDB" id="A0AAW1QA10"/>
<dbReference type="InterPro" id="IPR044095">
    <property type="entry name" value="ADCK2_dom"/>
</dbReference>
<organism evidence="3 4">
    <name type="scientific">[Myrmecia] bisecta</name>
    <dbReference type="NCBI Taxonomy" id="41462"/>
    <lineage>
        <taxon>Eukaryota</taxon>
        <taxon>Viridiplantae</taxon>
        <taxon>Chlorophyta</taxon>
        <taxon>core chlorophytes</taxon>
        <taxon>Trebouxiophyceae</taxon>
        <taxon>Trebouxiales</taxon>
        <taxon>Trebouxiaceae</taxon>
        <taxon>Myrmecia</taxon>
    </lineage>
</organism>
<gene>
    <name evidence="3" type="ORF">WJX72_009682</name>
</gene>
<evidence type="ECO:0000256" key="1">
    <source>
        <dbReference type="ARBA" id="ARBA00009670"/>
    </source>
</evidence>
<dbReference type="SUPFAM" id="SSF56112">
    <property type="entry name" value="Protein kinase-like (PK-like)"/>
    <property type="match status" value="1"/>
</dbReference>
<keyword evidence="4" id="KW-1185">Reference proteome</keyword>
<sequence>MLRLLAARTGRRQQDDIALSILSRSRASHASGVHLGNSFYINASGKRIVLLGVPLIATQLWHTDNSLCFSTLEDNAPYTEYIRQVEASQPQHKLFGRFFDAVHEEVRTALRGCYLLLLFLPAIITLPFCVTLDRGRQQWVDLVVWTLERAGPAFIKWGQWAATRPDLFPPDLCTALAKLHAGAPRHSFAFTRHVVERAFRRPLGDIFEEFDEAPVASGSIAQIHRGVLSTRGASGSCFAPGTRVAVKVRHPGVSTMMQRDFLLMARAARLSARLPGLADLRLEDSVAQFGAPLKEQLDLQQEARHLDRFNRNFRKWRHLSFPKPIHPLVAPDVLVETFEEGRLISNYVNNPGHRHSAALANLGLDCYLKMLLTDNFVHADLHPGNIMVRMQDPNTLWGRVSTFLHWDTKPQLVLLDVGMVAELTRQDQMNLVSFFKAITSKDGHALAQNILGFSENQTCPQPEAFVQDMTHLFDGLDLDTISEKTSEIIGDMMEKIRQHQVSLKGVVSTVVVTTMVLEGWSTKLNPDIKIMNALKEILPMSWKDYILREMETWLAKDAASI</sequence>
<dbReference type="Pfam" id="PF03109">
    <property type="entry name" value="ABC1"/>
    <property type="match status" value="1"/>
</dbReference>
<accession>A0AAW1QA10</accession>
<evidence type="ECO:0000313" key="4">
    <source>
        <dbReference type="Proteomes" id="UP001489004"/>
    </source>
</evidence>
<proteinExistence type="inferred from homology"/>
<dbReference type="InterPro" id="IPR052402">
    <property type="entry name" value="ADCK_kinase"/>
</dbReference>
<feature type="domain" description="ABC1 atypical kinase-like" evidence="2">
    <location>
        <begin position="179"/>
        <end position="448"/>
    </location>
</feature>
<dbReference type="Proteomes" id="UP001489004">
    <property type="component" value="Unassembled WGS sequence"/>
</dbReference>
<dbReference type="PANTHER" id="PTHR45890:SF1">
    <property type="entry name" value="AARF DOMAIN CONTAINING KINASE 2"/>
    <property type="match status" value="1"/>
</dbReference>
<dbReference type="InterPro" id="IPR004147">
    <property type="entry name" value="ABC1_dom"/>
</dbReference>
<dbReference type="PANTHER" id="PTHR45890">
    <property type="entry name" value="AARF DOMAIN CONTAINING KINASE 2 (PREDICTED)"/>
    <property type="match status" value="1"/>
</dbReference>